<comment type="subcellular location">
    <subcellularLocation>
        <location evidence="1">Cytoplasm</location>
        <location evidence="1">Cytoskeleton</location>
        <location evidence="1">Cilium basal body</location>
    </subcellularLocation>
</comment>
<dbReference type="InterPro" id="IPR010796">
    <property type="entry name" value="C2_B9-type_dom"/>
</dbReference>
<keyword evidence="3" id="KW-0970">Cilium biogenesis/degradation</keyword>
<dbReference type="GeneTree" id="ENSGT00510000047471"/>
<dbReference type="PROSITE" id="PS51381">
    <property type="entry name" value="C2_B9"/>
    <property type="match status" value="1"/>
</dbReference>
<dbReference type="PANTHER" id="PTHR12968:SF4">
    <property type="entry name" value="TECTONIC-LIKE COMPLEX MEMBER MKS1"/>
    <property type="match status" value="1"/>
</dbReference>
<evidence type="ECO:0000256" key="1">
    <source>
        <dbReference type="ARBA" id="ARBA00004120"/>
    </source>
</evidence>
<keyword evidence="5" id="KW-0966">Cell projection</keyword>
<keyword evidence="2" id="KW-0963">Cytoplasm</keyword>
<dbReference type="PANTHER" id="PTHR12968">
    <property type="entry name" value="B9 DOMAIN-CONTAINING"/>
    <property type="match status" value="1"/>
</dbReference>
<organism evidence="7 8">
    <name type="scientific">Ciona intestinalis</name>
    <name type="common">Transparent sea squirt</name>
    <name type="synonym">Ascidia intestinalis</name>
    <dbReference type="NCBI Taxonomy" id="7719"/>
    <lineage>
        <taxon>Eukaryota</taxon>
        <taxon>Metazoa</taxon>
        <taxon>Chordata</taxon>
        <taxon>Tunicata</taxon>
        <taxon>Ascidiacea</taxon>
        <taxon>Phlebobranchia</taxon>
        <taxon>Cionidae</taxon>
        <taxon>Ciona</taxon>
    </lineage>
</organism>
<evidence type="ECO:0000256" key="3">
    <source>
        <dbReference type="ARBA" id="ARBA00022794"/>
    </source>
</evidence>
<dbReference type="OMA" id="FTYVDHD"/>
<name>F6RDQ7_CIOIN</name>
<dbReference type="GO" id="GO:0060271">
    <property type="term" value="P:cilium assembly"/>
    <property type="evidence" value="ECO:0000318"/>
    <property type="project" value="GO_Central"/>
</dbReference>
<evidence type="ECO:0000313" key="8">
    <source>
        <dbReference type="Proteomes" id="UP000008144"/>
    </source>
</evidence>
<protein>
    <recommendedName>
        <fullName evidence="9">MKS transition zone complex subunit 1</fullName>
    </recommendedName>
</protein>
<dbReference type="InParanoid" id="F6RDQ7"/>
<dbReference type="Ensembl" id="ENSCINT00000025725.2">
    <property type="protein sequence ID" value="ENSCINP00000025479.2"/>
    <property type="gene ID" value="ENSCING00000013997.2"/>
</dbReference>
<dbReference type="HOGENOM" id="CLU_026711_0_1_1"/>
<evidence type="ECO:0000256" key="2">
    <source>
        <dbReference type="ARBA" id="ARBA00022490"/>
    </source>
</evidence>
<reference evidence="7" key="2">
    <citation type="journal article" date="2008" name="Genome Biol.">
        <title>Improved genome assembly and evidence-based global gene model set for the chordate Ciona intestinalis: new insight into intron and operon populations.</title>
        <authorList>
            <person name="Satou Y."/>
            <person name="Mineta K."/>
            <person name="Ogasawara M."/>
            <person name="Sasakura Y."/>
            <person name="Shoguchi E."/>
            <person name="Ueno K."/>
            <person name="Yamada L."/>
            <person name="Matsumoto J."/>
            <person name="Wasserscheid J."/>
            <person name="Dewar K."/>
            <person name="Wiley G.B."/>
            <person name="Macmil S.L."/>
            <person name="Roe B.A."/>
            <person name="Zeller R.W."/>
            <person name="Hastings K.E."/>
            <person name="Lemaire P."/>
            <person name="Lindquist E."/>
            <person name="Endo T."/>
            <person name="Hotta K."/>
            <person name="Inaba K."/>
        </authorList>
    </citation>
    <scope>NUCLEOTIDE SEQUENCE [LARGE SCALE GENOMIC DNA]</scope>
    <source>
        <strain evidence="7">wild type</strain>
    </source>
</reference>
<evidence type="ECO:0008006" key="9">
    <source>
        <dbReference type="Google" id="ProtNLM"/>
    </source>
</evidence>
<reference evidence="7" key="3">
    <citation type="submission" date="2025-08" db="UniProtKB">
        <authorList>
            <consortium name="Ensembl"/>
        </authorList>
    </citation>
    <scope>IDENTIFICATION</scope>
</reference>
<proteinExistence type="predicted"/>
<reference evidence="8" key="1">
    <citation type="journal article" date="2002" name="Science">
        <title>The draft genome of Ciona intestinalis: insights into chordate and vertebrate origins.</title>
        <authorList>
            <person name="Dehal P."/>
            <person name="Satou Y."/>
            <person name="Campbell R.K."/>
            <person name="Chapman J."/>
            <person name="Degnan B."/>
            <person name="De Tomaso A."/>
            <person name="Davidson B."/>
            <person name="Di Gregorio A."/>
            <person name="Gelpke M."/>
            <person name="Goodstein D.M."/>
            <person name="Harafuji N."/>
            <person name="Hastings K.E."/>
            <person name="Ho I."/>
            <person name="Hotta K."/>
            <person name="Huang W."/>
            <person name="Kawashima T."/>
            <person name="Lemaire P."/>
            <person name="Martinez D."/>
            <person name="Meinertzhagen I.A."/>
            <person name="Necula S."/>
            <person name="Nonaka M."/>
            <person name="Putnam N."/>
            <person name="Rash S."/>
            <person name="Saiga H."/>
            <person name="Satake M."/>
            <person name="Terry A."/>
            <person name="Yamada L."/>
            <person name="Wang H.G."/>
            <person name="Awazu S."/>
            <person name="Azumi K."/>
            <person name="Boore J."/>
            <person name="Branno M."/>
            <person name="Chin-Bow S."/>
            <person name="DeSantis R."/>
            <person name="Doyle S."/>
            <person name="Francino P."/>
            <person name="Keys D.N."/>
            <person name="Haga S."/>
            <person name="Hayashi H."/>
            <person name="Hino K."/>
            <person name="Imai K.S."/>
            <person name="Inaba K."/>
            <person name="Kano S."/>
            <person name="Kobayashi K."/>
            <person name="Kobayashi M."/>
            <person name="Lee B.I."/>
            <person name="Makabe K.W."/>
            <person name="Manohar C."/>
            <person name="Matassi G."/>
            <person name="Medina M."/>
            <person name="Mochizuki Y."/>
            <person name="Mount S."/>
            <person name="Morishita T."/>
            <person name="Miura S."/>
            <person name="Nakayama A."/>
            <person name="Nishizaka S."/>
            <person name="Nomoto H."/>
            <person name="Ohta F."/>
            <person name="Oishi K."/>
            <person name="Rigoutsos I."/>
            <person name="Sano M."/>
            <person name="Sasaki A."/>
            <person name="Sasakura Y."/>
            <person name="Shoguchi E."/>
            <person name="Shin-i T."/>
            <person name="Spagnuolo A."/>
            <person name="Stainier D."/>
            <person name="Suzuki M.M."/>
            <person name="Tassy O."/>
            <person name="Takatori N."/>
            <person name="Tokuoka M."/>
            <person name="Yagi K."/>
            <person name="Yoshizaki F."/>
            <person name="Wada S."/>
            <person name="Zhang C."/>
            <person name="Hyatt P.D."/>
            <person name="Larimer F."/>
            <person name="Detter C."/>
            <person name="Doggett N."/>
            <person name="Glavina T."/>
            <person name="Hawkins T."/>
            <person name="Richardson P."/>
            <person name="Lucas S."/>
            <person name="Kohara Y."/>
            <person name="Levine M."/>
            <person name="Satoh N."/>
            <person name="Rokhsar D.S."/>
        </authorList>
    </citation>
    <scope>NUCLEOTIDE SEQUENCE [LARGE SCALE GENOMIC DNA]</scope>
</reference>
<dbReference type="EMBL" id="EAAA01000519">
    <property type="status" value="NOT_ANNOTATED_CDS"/>
    <property type="molecule type" value="Genomic_DNA"/>
</dbReference>
<feature type="region of interest" description="Disordered" evidence="6">
    <location>
        <begin position="566"/>
        <end position="591"/>
    </location>
</feature>
<dbReference type="AlphaFoldDB" id="F6RDQ7"/>
<evidence type="ECO:0000256" key="4">
    <source>
        <dbReference type="ARBA" id="ARBA00023212"/>
    </source>
</evidence>
<keyword evidence="4" id="KW-0206">Cytoskeleton</keyword>
<keyword evidence="8" id="KW-1185">Reference proteome</keyword>
<evidence type="ECO:0000256" key="5">
    <source>
        <dbReference type="ARBA" id="ARBA00023273"/>
    </source>
</evidence>
<dbReference type="Proteomes" id="UP000008144">
    <property type="component" value="Chromosome 10"/>
</dbReference>
<evidence type="ECO:0000313" key="7">
    <source>
        <dbReference type="Ensembl" id="ENSCINP00000025479.2"/>
    </source>
</evidence>
<reference evidence="7" key="4">
    <citation type="submission" date="2025-09" db="UniProtKB">
        <authorList>
            <consortium name="Ensembl"/>
        </authorList>
    </citation>
    <scope>IDENTIFICATION</scope>
</reference>
<dbReference type="Pfam" id="PF07162">
    <property type="entry name" value="B9-C2"/>
    <property type="match status" value="1"/>
</dbReference>
<dbReference type="GO" id="GO:0036038">
    <property type="term" value="C:MKS complex"/>
    <property type="evidence" value="ECO:0000318"/>
    <property type="project" value="GO_Central"/>
</dbReference>
<sequence>VMDQLYEKDMGGGTYRSRDPIKNFRIKISLQRLSSSTIGFLAKSTEGEPTSAQGTTTTTNQYGQTIMESEELTVHWQQKFFSQREMEFYGFEPNCTSVTDYKYHAEVDKLKKGSGRPNNRIFSYVGNERFASLEEAYVTITTSDKEMRTELAERIMEVRRRRNGRLSCRGKSVAGMKIVEEKPTVEFQQNHHVLTTPVHTLVIMADLSPQEQLGRAEFERKICTVEFDDNSVMRVTPDFTGSRPPYRLEEGGLGRDVWEFRIDHVSNSVSKMEAMREAKVISELYRKHQVYLKSLVSAKFEEIPERVFRLNVYGEVVSAQSFQQNDLHVEFLLDVPRDWSCDPAQLLSGCTHTCRTTLVDDVEFAYFCQPFHYHMFLDMENIKEFEPLEWPRIFVHVISSDTWGRRRTEGYGYLTIPSTPGTHTYTVQCWRPLGNAGYPAIAAELRRFFIGGNPELEDISYVAVPSTFEGNRLNKYGVRTESTGSVTIKFNSILQCKAFKDVSASAAVSKKKLQNAFQLMKGKEKSDAISGVMDAFHRARKKMQLARENIPLEIRESAQKIATTKQQYTSAENKNRMGEDGTPLAHNIQIS</sequence>
<dbReference type="FunCoup" id="F6RDQ7">
    <property type="interactions" value="1"/>
</dbReference>
<accession>F6RDQ7</accession>
<evidence type="ECO:0000256" key="6">
    <source>
        <dbReference type="SAM" id="MobiDB-lite"/>
    </source>
</evidence>
<dbReference type="STRING" id="7719.ENSCINP00000025479"/>